<dbReference type="AlphaFoldDB" id="R7ZNM3"/>
<name>R7ZNM3_9BACT</name>
<evidence type="ECO:0000313" key="2">
    <source>
        <dbReference type="Proteomes" id="UP000013909"/>
    </source>
</evidence>
<reference evidence="1 2" key="1">
    <citation type="submission" date="2013-02" db="EMBL/GenBank/DDBJ databases">
        <title>A novel strain isolated from Lonar lake, Maharashtra, India.</title>
        <authorList>
            <person name="Singh A."/>
        </authorList>
    </citation>
    <scope>NUCLEOTIDE SEQUENCE [LARGE SCALE GENOMIC DNA]</scope>
    <source>
        <strain evidence="1 2">AK24</strain>
    </source>
</reference>
<sequence>MGGKTKAFPPQLVYFLRAVPLSQSFYILKGDLPYTAHE</sequence>
<dbReference type="STRING" id="1232681.ADIS_3827"/>
<gene>
    <name evidence="1" type="ORF">ADIS_3827</name>
</gene>
<protein>
    <submittedName>
        <fullName evidence="1">Uncharacterized protein</fullName>
    </submittedName>
</protein>
<accession>R7ZNM3</accession>
<proteinExistence type="predicted"/>
<organism evidence="1 2">
    <name type="scientific">Lunatimonas lonarensis</name>
    <dbReference type="NCBI Taxonomy" id="1232681"/>
    <lineage>
        <taxon>Bacteria</taxon>
        <taxon>Pseudomonadati</taxon>
        <taxon>Bacteroidota</taxon>
        <taxon>Cytophagia</taxon>
        <taxon>Cytophagales</taxon>
        <taxon>Cyclobacteriaceae</taxon>
    </lineage>
</organism>
<dbReference type="EMBL" id="AQHR01000099">
    <property type="protein sequence ID" value="EON75677.1"/>
    <property type="molecule type" value="Genomic_DNA"/>
</dbReference>
<dbReference type="Proteomes" id="UP000013909">
    <property type="component" value="Unassembled WGS sequence"/>
</dbReference>
<comment type="caution">
    <text evidence="1">The sequence shown here is derived from an EMBL/GenBank/DDBJ whole genome shotgun (WGS) entry which is preliminary data.</text>
</comment>
<keyword evidence="2" id="KW-1185">Reference proteome</keyword>
<evidence type="ECO:0000313" key="1">
    <source>
        <dbReference type="EMBL" id="EON75677.1"/>
    </source>
</evidence>